<evidence type="ECO:0000313" key="2">
    <source>
        <dbReference type="Proteomes" id="UP001152795"/>
    </source>
</evidence>
<name>A0A7D9EX55_PARCT</name>
<dbReference type="Proteomes" id="UP001152795">
    <property type="component" value="Unassembled WGS sequence"/>
</dbReference>
<dbReference type="AlphaFoldDB" id="A0A7D9EX55"/>
<reference evidence="1" key="1">
    <citation type="submission" date="2020-04" db="EMBL/GenBank/DDBJ databases">
        <authorList>
            <person name="Alioto T."/>
            <person name="Alioto T."/>
            <person name="Gomez Garrido J."/>
        </authorList>
    </citation>
    <scope>NUCLEOTIDE SEQUENCE</scope>
    <source>
        <strain evidence="1">A484AB</strain>
    </source>
</reference>
<protein>
    <submittedName>
        <fullName evidence="1">Uncharacterized protein</fullName>
    </submittedName>
</protein>
<organism evidence="1 2">
    <name type="scientific">Paramuricea clavata</name>
    <name type="common">Red gorgonian</name>
    <name type="synonym">Violescent sea-whip</name>
    <dbReference type="NCBI Taxonomy" id="317549"/>
    <lineage>
        <taxon>Eukaryota</taxon>
        <taxon>Metazoa</taxon>
        <taxon>Cnidaria</taxon>
        <taxon>Anthozoa</taxon>
        <taxon>Octocorallia</taxon>
        <taxon>Malacalcyonacea</taxon>
        <taxon>Plexauridae</taxon>
        <taxon>Paramuricea</taxon>
    </lineage>
</organism>
<comment type="caution">
    <text evidence="1">The sequence shown here is derived from an EMBL/GenBank/DDBJ whole genome shotgun (WGS) entry which is preliminary data.</text>
</comment>
<evidence type="ECO:0000313" key="1">
    <source>
        <dbReference type="EMBL" id="CAB4017413.1"/>
    </source>
</evidence>
<proteinExistence type="predicted"/>
<keyword evidence="2" id="KW-1185">Reference proteome</keyword>
<sequence>MKEGIDSVEGESDQISYAKSTLGATSKSGEHKVLGLAWDNDMDVIKFSFDVVQMAVEWVATRRNVLRLLA</sequence>
<gene>
    <name evidence="1" type="ORF">PACLA_8A046902</name>
</gene>
<dbReference type="EMBL" id="CACRXK020009535">
    <property type="protein sequence ID" value="CAB4017413.1"/>
    <property type="molecule type" value="Genomic_DNA"/>
</dbReference>
<accession>A0A7D9EX55</accession>
<feature type="non-terminal residue" evidence="1">
    <location>
        <position position="70"/>
    </location>
</feature>